<sequence>MLRLEVTLSQAWLVSSSPPDGPEEITAAALTGEGLTARPRTRERGPARGVERGGSVWGGRRRERERDL</sequence>
<feature type="compositionally biased region" description="Basic and acidic residues" evidence="1">
    <location>
        <begin position="40"/>
        <end position="51"/>
    </location>
</feature>
<reference evidence="2 3" key="2">
    <citation type="journal article" date="2023" name="Mol. Biol. Evol.">
        <title>Genomics of Secondarily Temperate Adaptation in the Only Non-Antarctic Icefish.</title>
        <authorList>
            <person name="Rivera-Colon A.G."/>
            <person name="Rayamajhi N."/>
            <person name="Minhas B.F."/>
            <person name="Madrigal G."/>
            <person name="Bilyk K.T."/>
            <person name="Yoon V."/>
            <person name="Hune M."/>
            <person name="Gregory S."/>
            <person name="Cheng C.H.C."/>
            <person name="Catchen J.M."/>
        </authorList>
    </citation>
    <scope>NUCLEOTIDE SEQUENCE [LARGE SCALE GENOMIC DNA]</scope>
    <source>
        <strain evidence="2">JMC-PN-2008</strain>
    </source>
</reference>
<keyword evidence="3" id="KW-1185">Reference proteome</keyword>
<dbReference type="AlphaFoldDB" id="A0AAN7XIR0"/>
<comment type="caution">
    <text evidence="2">The sequence shown here is derived from an EMBL/GenBank/DDBJ whole genome shotgun (WGS) entry which is preliminary data.</text>
</comment>
<evidence type="ECO:0000313" key="2">
    <source>
        <dbReference type="EMBL" id="KAK5861019.1"/>
    </source>
</evidence>
<organism evidence="2 3">
    <name type="scientific">Eleginops maclovinus</name>
    <name type="common">Patagonian blennie</name>
    <name type="synonym">Eleginus maclovinus</name>
    <dbReference type="NCBI Taxonomy" id="56733"/>
    <lineage>
        <taxon>Eukaryota</taxon>
        <taxon>Metazoa</taxon>
        <taxon>Chordata</taxon>
        <taxon>Craniata</taxon>
        <taxon>Vertebrata</taxon>
        <taxon>Euteleostomi</taxon>
        <taxon>Actinopterygii</taxon>
        <taxon>Neopterygii</taxon>
        <taxon>Teleostei</taxon>
        <taxon>Neoteleostei</taxon>
        <taxon>Acanthomorphata</taxon>
        <taxon>Eupercaria</taxon>
        <taxon>Perciformes</taxon>
        <taxon>Notothenioidei</taxon>
        <taxon>Eleginopidae</taxon>
        <taxon>Eleginops</taxon>
    </lineage>
</organism>
<name>A0AAN7XIR0_ELEMC</name>
<protein>
    <submittedName>
        <fullName evidence="2">Uncharacterized protein</fullName>
    </submittedName>
</protein>
<dbReference type="Proteomes" id="UP001346869">
    <property type="component" value="Unassembled WGS sequence"/>
</dbReference>
<evidence type="ECO:0000256" key="1">
    <source>
        <dbReference type="SAM" id="MobiDB-lite"/>
    </source>
</evidence>
<reference evidence="2 3" key="1">
    <citation type="journal article" date="2023" name="Genes (Basel)">
        <title>Chromosome-Level Genome Assembly and Circadian Gene Repertoire of the Patagonia Blennie Eleginops maclovinus-The Closest Ancestral Proxy of Antarctic Cryonotothenioids.</title>
        <authorList>
            <person name="Cheng C.C."/>
            <person name="Rivera-Colon A.G."/>
            <person name="Minhas B.F."/>
            <person name="Wilson L."/>
            <person name="Rayamajhi N."/>
            <person name="Vargas-Chacoff L."/>
            <person name="Catchen J.M."/>
        </authorList>
    </citation>
    <scope>NUCLEOTIDE SEQUENCE [LARGE SCALE GENOMIC DNA]</scope>
    <source>
        <strain evidence="2">JMC-PN-2008</strain>
    </source>
</reference>
<evidence type="ECO:0000313" key="3">
    <source>
        <dbReference type="Proteomes" id="UP001346869"/>
    </source>
</evidence>
<feature type="region of interest" description="Disordered" evidence="1">
    <location>
        <begin position="34"/>
        <end position="68"/>
    </location>
</feature>
<accession>A0AAN7XIR0</accession>
<dbReference type="EMBL" id="JAUZQC010000013">
    <property type="protein sequence ID" value="KAK5861019.1"/>
    <property type="molecule type" value="Genomic_DNA"/>
</dbReference>
<gene>
    <name evidence="2" type="ORF">PBY51_022449</name>
</gene>
<proteinExistence type="predicted"/>